<keyword evidence="3" id="KW-1185">Reference proteome</keyword>
<organism evidence="2 3">
    <name type="scientific">Hymenoscyphus fraxineus</name>
    <dbReference type="NCBI Taxonomy" id="746836"/>
    <lineage>
        <taxon>Eukaryota</taxon>
        <taxon>Fungi</taxon>
        <taxon>Dikarya</taxon>
        <taxon>Ascomycota</taxon>
        <taxon>Pezizomycotina</taxon>
        <taxon>Leotiomycetes</taxon>
        <taxon>Helotiales</taxon>
        <taxon>Helotiaceae</taxon>
        <taxon>Hymenoscyphus</taxon>
    </lineage>
</organism>
<comment type="caution">
    <text evidence="2">The sequence shown here is derived from an EMBL/GenBank/DDBJ whole genome shotgun (WGS) entry which is preliminary data.</text>
</comment>
<evidence type="ECO:0000313" key="3">
    <source>
        <dbReference type="Proteomes" id="UP000696280"/>
    </source>
</evidence>
<name>A0A9N9KWS8_9HELO</name>
<evidence type="ECO:0000256" key="1">
    <source>
        <dbReference type="SAM" id="MobiDB-lite"/>
    </source>
</evidence>
<feature type="compositionally biased region" description="Basic and acidic residues" evidence="1">
    <location>
        <begin position="14"/>
        <end position="34"/>
    </location>
</feature>
<gene>
    <name evidence="2" type="ORF">HYFRA_00011664</name>
</gene>
<protein>
    <submittedName>
        <fullName evidence="2">Uncharacterized protein</fullName>
    </submittedName>
</protein>
<feature type="region of interest" description="Disordered" evidence="1">
    <location>
        <begin position="1"/>
        <end position="90"/>
    </location>
</feature>
<dbReference type="AlphaFoldDB" id="A0A9N9KWS8"/>
<proteinExistence type="predicted"/>
<dbReference type="EMBL" id="CAJVRL010000066">
    <property type="protein sequence ID" value="CAG8955795.1"/>
    <property type="molecule type" value="Genomic_DNA"/>
</dbReference>
<evidence type="ECO:0000313" key="2">
    <source>
        <dbReference type="EMBL" id="CAG8955795.1"/>
    </source>
</evidence>
<reference evidence="2" key="1">
    <citation type="submission" date="2021-07" db="EMBL/GenBank/DDBJ databases">
        <authorList>
            <person name="Durling M."/>
        </authorList>
    </citation>
    <scope>NUCLEOTIDE SEQUENCE</scope>
</reference>
<dbReference type="Proteomes" id="UP000696280">
    <property type="component" value="Unassembled WGS sequence"/>
</dbReference>
<accession>A0A9N9KWS8</accession>
<sequence length="142" mass="15505">MSSSTVSGDKRKRAGEEGRGESKDKRVMSGRDDGGQSSSSSTQPGWNTEETPKHGEYVKFGVPRGESTNPLDNPNVEGRSKPGDSGPHWYYPHFNTFSSAGIRYYKPDDKPTKKMVYGPDGKVIMKEIDQTDQEGAGSSSPE</sequence>